<feature type="compositionally biased region" description="Basic and acidic residues" evidence="1">
    <location>
        <begin position="174"/>
        <end position="184"/>
    </location>
</feature>
<dbReference type="PANTHER" id="PTHR33067">
    <property type="entry name" value="RNA-DIRECTED DNA POLYMERASE-RELATED"/>
    <property type="match status" value="1"/>
</dbReference>
<feature type="domain" description="Retrotransposon gag" evidence="2">
    <location>
        <begin position="27"/>
        <end position="119"/>
    </location>
</feature>
<name>A0A2G2W419_CAPBA</name>
<protein>
    <recommendedName>
        <fullName evidence="6">Retrotransposon gag domain-containing protein</fullName>
    </recommendedName>
</protein>
<evidence type="ECO:0000313" key="4">
    <source>
        <dbReference type="EMBL" id="PHT39974.1"/>
    </source>
</evidence>
<dbReference type="PANTHER" id="PTHR33067:SF9">
    <property type="entry name" value="RNA-DIRECTED DNA POLYMERASE"/>
    <property type="match status" value="1"/>
</dbReference>
<dbReference type="InterPro" id="IPR019557">
    <property type="entry name" value="AminoTfrase-like_pln_mobile"/>
</dbReference>
<dbReference type="AlphaFoldDB" id="A0A2G2W419"/>
<evidence type="ECO:0000259" key="3">
    <source>
        <dbReference type="Pfam" id="PF10536"/>
    </source>
</evidence>
<evidence type="ECO:0008006" key="6">
    <source>
        <dbReference type="Google" id="ProtNLM"/>
    </source>
</evidence>
<sequence length="1013" mass="114540">MHLINFISTCKSFDNPGVGQNAIRLCLFPLSLSGEATLCFNGLTPDSITNWKQLRDAFLKRFFPPSKRAQLRDKISKFRQLPTEALHETWERFKTKLMRCPNHHMTNVHLMDILYKALNSITKPVVDNAAGASFMDLTFGQASNMLDRMTKQSRAWHTRDSEVASPTISMGKTAEQRRREEKRGFRGNTQGNQGRNYYDNSGNKDQGSWKNNNDKSGLYVPPGRHDATTSSSGSIEDMMAKLLKGVEATSAGVTEVINDLSSMKQLVDSHSTSIKKIEQQLSQLSAALNQRKTGTLPSNTVQNPRNDGSCMAITTRSGKVLETSSKGKQVVDEVADIDDNAKGEEFAEATHDVHDVTPSMLQPEKAEKRKQEEKKVVERTIPYPPPPFPQRLKKVADDTKFSKFMTMLKQLTINVPLVEALEQMPGYAKFMKDLLTKKRAASYELKDVIHHCSAIATRSLVQKKADPGAFTIPCTIGSMNIAKALCDLGASINLMPLSVYRKLGLGDPIPTNMRLVMADRLVDSEVPIILGRPFLAIGSVLIDMRANELLFWLNDEVVRFDICKPMKQPSDMDVLSVAYEDNKALSVEKSLIVDSLSDMLLNFERDEADEHKETACALTGTKSYSHVPKKLDLDLTNQPSQTAKTSIVEPPMLELKDLPNYLWYTFLGYRNTLPESVEDDLSEQHVEALISTLMRYKRAMGRKIDDIIGISSEPSRFILFSATVSRFGVTKRPVPSTMDLSTKSRVLIVVKVPKKLIKWWGPFNYSEKHKVRKVLGNLVALIDITPRPDLIEAALTFWDPNTLVFRFGSCELMPTLAEVSHLFLLTYMGQQMILAPNHTRKKFLRLCGLKDNKHLGCLKQSWISLDYFFARFGSLEGFDCFWDEFCTTKKIWEQYRLEVFCLALLGILVFPLDERCINTRLESVVIALFKNKNEVTIVPMILTEIYKSLTEAKGGVRFFEGSNLILQLWMMEHLHTLSLIREDVIDRCLNDRVQAMLERMCFDKFSFPIGVNS</sequence>
<reference evidence="4 5" key="1">
    <citation type="journal article" date="2017" name="Genome Biol.">
        <title>New reference genome sequences of hot pepper reveal the massive evolution of plant disease-resistance genes by retroduplication.</title>
        <authorList>
            <person name="Kim S."/>
            <person name="Park J."/>
            <person name="Yeom S.I."/>
            <person name="Kim Y.M."/>
            <person name="Seo E."/>
            <person name="Kim K.T."/>
            <person name="Kim M.S."/>
            <person name="Lee J.M."/>
            <person name="Cheong K."/>
            <person name="Shin H.S."/>
            <person name="Kim S.B."/>
            <person name="Han K."/>
            <person name="Lee J."/>
            <person name="Park M."/>
            <person name="Lee H.A."/>
            <person name="Lee H.Y."/>
            <person name="Lee Y."/>
            <person name="Oh S."/>
            <person name="Lee J.H."/>
            <person name="Choi E."/>
            <person name="Choi E."/>
            <person name="Lee S.E."/>
            <person name="Jeon J."/>
            <person name="Kim H."/>
            <person name="Choi G."/>
            <person name="Song H."/>
            <person name="Lee J."/>
            <person name="Lee S.C."/>
            <person name="Kwon J.K."/>
            <person name="Lee H.Y."/>
            <person name="Koo N."/>
            <person name="Hong Y."/>
            <person name="Kim R.W."/>
            <person name="Kang W.H."/>
            <person name="Huh J.H."/>
            <person name="Kang B.C."/>
            <person name="Yang T.J."/>
            <person name="Lee Y.H."/>
            <person name="Bennetzen J.L."/>
            <person name="Choi D."/>
        </authorList>
    </citation>
    <scope>NUCLEOTIDE SEQUENCE [LARGE SCALE GENOMIC DNA]</scope>
    <source>
        <strain evidence="5">cv. PBC81</strain>
    </source>
</reference>
<dbReference type="EMBL" id="MLFT02000008">
    <property type="protein sequence ID" value="PHT39974.1"/>
    <property type="molecule type" value="Genomic_DNA"/>
</dbReference>
<feature type="region of interest" description="Disordered" evidence="1">
    <location>
        <begin position="151"/>
        <end position="232"/>
    </location>
</feature>
<dbReference type="InterPro" id="IPR005162">
    <property type="entry name" value="Retrotrans_gag_dom"/>
</dbReference>
<feature type="domain" description="Aminotransferase-like plant mobile" evidence="3">
    <location>
        <begin position="781"/>
        <end position="979"/>
    </location>
</feature>
<evidence type="ECO:0000313" key="5">
    <source>
        <dbReference type="Proteomes" id="UP000224567"/>
    </source>
</evidence>
<reference evidence="5" key="2">
    <citation type="journal article" date="2017" name="J. Anim. Genet.">
        <title>Multiple reference genome sequences of hot pepper reveal the massive evolution of plant disease resistance genes by retroduplication.</title>
        <authorList>
            <person name="Kim S."/>
            <person name="Park J."/>
            <person name="Yeom S.-I."/>
            <person name="Kim Y.-M."/>
            <person name="Seo E."/>
            <person name="Kim K.-T."/>
            <person name="Kim M.-S."/>
            <person name="Lee J.M."/>
            <person name="Cheong K."/>
            <person name="Shin H.-S."/>
            <person name="Kim S.-B."/>
            <person name="Han K."/>
            <person name="Lee J."/>
            <person name="Park M."/>
            <person name="Lee H.-A."/>
            <person name="Lee H.-Y."/>
            <person name="Lee Y."/>
            <person name="Oh S."/>
            <person name="Lee J.H."/>
            <person name="Choi E."/>
            <person name="Choi E."/>
            <person name="Lee S.E."/>
            <person name="Jeon J."/>
            <person name="Kim H."/>
            <person name="Choi G."/>
            <person name="Song H."/>
            <person name="Lee J."/>
            <person name="Lee S.-C."/>
            <person name="Kwon J.-K."/>
            <person name="Lee H.-Y."/>
            <person name="Koo N."/>
            <person name="Hong Y."/>
            <person name="Kim R.W."/>
            <person name="Kang W.-H."/>
            <person name="Huh J.H."/>
            <person name="Kang B.-C."/>
            <person name="Yang T.-J."/>
            <person name="Lee Y.-H."/>
            <person name="Bennetzen J.L."/>
            <person name="Choi D."/>
        </authorList>
    </citation>
    <scope>NUCLEOTIDE SEQUENCE [LARGE SCALE GENOMIC DNA]</scope>
    <source>
        <strain evidence="5">cv. PBC81</strain>
    </source>
</reference>
<dbReference type="Proteomes" id="UP000224567">
    <property type="component" value="Unassembled WGS sequence"/>
</dbReference>
<dbReference type="Pfam" id="PF10536">
    <property type="entry name" value="PMD"/>
    <property type="match status" value="1"/>
</dbReference>
<dbReference type="InterPro" id="IPR021109">
    <property type="entry name" value="Peptidase_aspartic_dom_sf"/>
</dbReference>
<dbReference type="Gene3D" id="2.40.70.10">
    <property type="entry name" value="Acid Proteases"/>
    <property type="match status" value="1"/>
</dbReference>
<gene>
    <name evidence="4" type="ORF">CQW23_18828</name>
</gene>
<feature type="compositionally biased region" description="Polar residues" evidence="1">
    <location>
        <begin position="187"/>
        <end position="215"/>
    </location>
</feature>
<organism evidence="4 5">
    <name type="scientific">Capsicum baccatum</name>
    <name type="common">Peruvian pepper</name>
    <dbReference type="NCBI Taxonomy" id="33114"/>
    <lineage>
        <taxon>Eukaryota</taxon>
        <taxon>Viridiplantae</taxon>
        <taxon>Streptophyta</taxon>
        <taxon>Embryophyta</taxon>
        <taxon>Tracheophyta</taxon>
        <taxon>Spermatophyta</taxon>
        <taxon>Magnoliopsida</taxon>
        <taxon>eudicotyledons</taxon>
        <taxon>Gunneridae</taxon>
        <taxon>Pentapetalae</taxon>
        <taxon>asterids</taxon>
        <taxon>lamiids</taxon>
        <taxon>Solanales</taxon>
        <taxon>Solanaceae</taxon>
        <taxon>Solanoideae</taxon>
        <taxon>Capsiceae</taxon>
        <taxon>Capsicum</taxon>
    </lineage>
</organism>
<evidence type="ECO:0000256" key="1">
    <source>
        <dbReference type="SAM" id="MobiDB-lite"/>
    </source>
</evidence>
<dbReference type="STRING" id="33114.A0A2G2W419"/>
<dbReference type="OrthoDB" id="994452at2759"/>
<comment type="caution">
    <text evidence="4">The sequence shown here is derived from an EMBL/GenBank/DDBJ whole genome shotgun (WGS) entry which is preliminary data.</text>
</comment>
<proteinExistence type="predicted"/>
<evidence type="ECO:0000259" key="2">
    <source>
        <dbReference type="Pfam" id="PF03732"/>
    </source>
</evidence>
<keyword evidence="5" id="KW-1185">Reference proteome</keyword>
<accession>A0A2G2W419</accession>
<dbReference type="Pfam" id="PF03732">
    <property type="entry name" value="Retrotrans_gag"/>
    <property type="match status" value="1"/>
</dbReference>
<dbReference type="CDD" id="cd00303">
    <property type="entry name" value="retropepsin_like"/>
    <property type="match status" value="1"/>
</dbReference>